<dbReference type="Gene3D" id="3.30.60.50">
    <property type="entry name" value="Hypothetical oxidoreductase yiak, domain 3"/>
    <property type="match status" value="1"/>
</dbReference>
<evidence type="ECO:0000256" key="1">
    <source>
        <dbReference type="ARBA" id="ARBA00006056"/>
    </source>
</evidence>
<dbReference type="AlphaFoldDB" id="A0AAJ5VRF9"/>
<sequence>MPTVPVEELRQTAEYVLHAAGVPAPHARMQVDLWLEADLRGVPSHGLLRLERLVERISADLADPQVSGEHTWQGSGFLRVDGRNGLGPVVADAALTAIQARAKQTGIAMAAIANAQHIGMLAWYAERIARSGQAAIVLSTSEALVHPWGGRQALVGTNPIAIGVPTGEADPFVMDTATSRVSMGEIHDHANRNVPIPADWALDARGNPTKDAHAAKSGAIAPFGAAKGYALGLAFELLVSALSGAALGTDVHGTLDATHLANKGDLFIVIDGPSIAGLSAYLDIIRSAEPAQGFDAVLIPGERGRANRIQRLKDGVPIADAVWDRLQAMAQAPALQPQQAMS</sequence>
<protein>
    <submittedName>
        <fullName evidence="3">Ldh family oxidoreductase</fullName>
    </submittedName>
</protein>
<name>A0AAJ5VRF9_9HYPH</name>
<dbReference type="SUPFAM" id="SSF89733">
    <property type="entry name" value="L-sulfolactate dehydrogenase-like"/>
    <property type="match status" value="1"/>
</dbReference>
<dbReference type="PANTHER" id="PTHR11091">
    <property type="entry name" value="OXIDOREDUCTASE-RELATED"/>
    <property type="match status" value="1"/>
</dbReference>
<dbReference type="Gene3D" id="1.10.1530.10">
    <property type="match status" value="1"/>
</dbReference>
<gene>
    <name evidence="3" type="ORF">P0Y65_14525</name>
</gene>
<dbReference type="EMBL" id="CP119312">
    <property type="protein sequence ID" value="WEK03403.1"/>
    <property type="molecule type" value="Genomic_DNA"/>
</dbReference>
<dbReference type="GO" id="GO:0016491">
    <property type="term" value="F:oxidoreductase activity"/>
    <property type="evidence" value="ECO:0007669"/>
    <property type="project" value="UniProtKB-KW"/>
</dbReference>
<proteinExistence type="inferred from homology"/>
<dbReference type="Pfam" id="PF02615">
    <property type="entry name" value="Ldh_2"/>
    <property type="match status" value="1"/>
</dbReference>
<dbReference type="InterPro" id="IPR043144">
    <property type="entry name" value="Mal/L-sulf/L-lact_DH-like_ah"/>
</dbReference>
<reference evidence="3" key="1">
    <citation type="submission" date="2023-03" db="EMBL/GenBank/DDBJ databases">
        <title>Andean soil-derived lignocellulolytic bacterial consortium as a source of novel taxa and putative plastic-active enzymes.</title>
        <authorList>
            <person name="Diaz-Garcia L."/>
            <person name="Chuvochina M."/>
            <person name="Feuerriegel G."/>
            <person name="Bunk B."/>
            <person name="Sproer C."/>
            <person name="Streit W.R."/>
            <person name="Rodriguez L.M."/>
            <person name="Overmann J."/>
            <person name="Jimenez D.J."/>
        </authorList>
    </citation>
    <scope>NUCLEOTIDE SEQUENCE</scope>
    <source>
        <strain evidence="3">MAG 4196</strain>
    </source>
</reference>
<comment type="similarity">
    <text evidence="1">Belongs to the LDH2/MDH2 oxidoreductase family.</text>
</comment>
<organism evidence="3 4">
    <name type="scientific">Candidatus Devosia phytovorans</name>
    <dbReference type="NCBI Taxonomy" id="3121372"/>
    <lineage>
        <taxon>Bacteria</taxon>
        <taxon>Pseudomonadati</taxon>
        <taxon>Pseudomonadota</taxon>
        <taxon>Alphaproteobacteria</taxon>
        <taxon>Hyphomicrobiales</taxon>
        <taxon>Devosiaceae</taxon>
        <taxon>Devosia</taxon>
    </lineage>
</organism>
<evidence type="ECO:0000313" key="3">
    <source>
        <dbReference type="EMBL" id="WEK03403.1"/>
    </source>
</evidence>
<keyword evidence="2" id="KW-0560">Oxidoreductase</keyword>
<evidence type="ECO:0000256" key="2">
    <source>
        <dbReference type="ARBA" id="ARBA00023002"/>
    </source>
</evidence>
<accession>A0AAJ5VRF9</accession>
<dbReference type="Gene3D" id="3.30.1370.60">
    <property type="entry name" value="Hypothetical oxidoreductase yiak, domain 2"/>
    <property type="match status" value="1"/>
</dbReference>
<evidence type="ECO:0000313" key="4">
    <source>
        <dbReference type="Proteomes" id="UP001217476"/>
    </source>
</evidence>
<dbReference type="Proteomes" id="UP001217476">
    <property type="component" value="Chromosome"/>
</dbReference>
<dbReference type="InterPro" id="IPR003767">
    <property type="entry name" value="Malate/L-lactate_DH-like"/>
</dbReference>
<dbReference type="InterPro" id="IPR043143">
    <property type="entry name" value="Mal/L-sulf/L-lact_DH-like_NADP"/>
</dbReference>
<dbReference type="InterPro" id="IPR036111">
    <property type="entry name" value="Mal/L-sulfo/L-lacto_DH-like_sf"/>
</dbReference>
<dbReference type="PANTHER" id="PTHR11091:SF0">
    <property type="entry name" value="MALATE DEHYDROGENASE"/>
    <property type="match status" value="1"/>
</dbReference>